<name>A0AAD5V1E6_9APHY</name>
<feature type="coiled-coil region" evidence="1">
    <location>
        <begin position="285"/>
        <end position="312"/>
    </location>
</feature>
<proteinExistence type="predicted"/>
<evidence type="ECO:0000313" key="2">
    <source>
        <dbReference type="EMBL" id="KAJ3483522.1"/>
    </source>
</evidence>
<sequence>MTGGTLEFECHPLQEQAKLVLCLVPQDTPDSNPSDALPVVWRVFRLKAHEKTNFSVTIGDHRKVSLVKIASNKVSSAVTSRQLKKGGEHVVLEIEKIDERVSFHRVSSLLPDEPAVIGLGWYPNIIRVASEGDQYDEEEVDAAVYTQVWRGGTVRVDATPKIQAYLFKSSARVAEFQILSRKMSSREILWTHNFDANSHRVVHIYVKSGQPITRYHDFIANIDQSPSSDVDGEIVYSTTFAFNLEKNGSVVAESRGLAQKLKDMGHSKIKYIPTVGQPRARFEMALSDQSSCEDAEKEIEELEIDAKRLSLGGVIMQFSADELTYGIPINPGSTEWKQNFDTWRKSHEVDSDGSEIQDQYLKDLLLWEG</sequence>
<gene>
    <name evidence="2" type="ORF">NLI96_g6256</name>
</gene>
<dbReference type="Proteomes" id="UP001212997">
    <property type="component" value="Unassembled WGS sequence"/>
</dbReference>
<keyword evidence="3" id="KW-1185">Reference proteome</keyword>
<accession>A0AAD5V1E6</accession>
<dbReference type="EMBL" id="JANAWD010000225">
    <property type="protein sequence ID" value="KAJ3483522.1"/>
    <property type="molecule type" value="Genomic_DNA"/>
</dbReference>
<comment type="caution">
    <text evidence="2">The sequence shown here is derived from an EMBL/GenBank/DDBJ whole genome shotgun (WGS) entry which is preliminary data.</text>
</comment>
<protein>
    <submittedName>
        <fullName evidence="2">Uncharacterized protein</fullName>
    </submittedName>
</protein>
<keyword evidence="1" id="KW-0175">Coiled coil</keyword>
<dbReference type="AlphaFoldDB" id="A0AAD5V1E6"/>
<reference evidence="2" key="1">
    <citation type="submission" date="2022-07" db="EMBL/GenBank/DDBJ databases">
        <title>Genome Sequence of Physisporinus lineatus.</title>
        <authorList>
            <person name="Buettner E."/>
        </authorList>
    </citation>
    <scope>NUCLEOTIDE SEQUENCE</scope>
    <source>
        <strain evidence="2">VT162</strain>
    </source>
</reference>
<organism evidence="2 3">
    <name type="scientific">Meripilus lineatus</name>
    <dbReference type="NCBI Taxonomy" id="2056292"/>
    <lineage>
        <taxon>Eukaryota</taxon>
        <taxon>Fungi</taxon>
        <taxon>Dikarya</taxon>
        <taxon>Basidiomycota</taxon>
        <taxon>Agaricomycotina</taxon>
        <taxon>Agaricomycetes</taxon>
        <taxon>Polyporales</taxon>
        <taxon>Meripilaceae</taxon>
        <taxon>Meripilus</taxon>
    </lineage>
</organism>
<evidence type="ECO:0000256" key="1">
    <source>
        <dbReference type="SAM" id="Coils"/>
    </source>
</evidence>
<evidence type="ECO:0000313" key="3">
    <source>
        <dbReference type="Proteomes" id="UP001212997"/>
    </source>
</evidence>